<sequence>MFVHFIAAMLLRKKKHYMRAVKIGERNVLITIEEYIPATETLKNLKG</sequence>
<organism evidence="1 2">
    <name type="scientific">Sporosarcina saromensis</name>
    <dbReference type="NCBI Taxonomy" id="359365"/>
    <lineage>
        <taxon>Bacteria</taxon>
        <taxon>Bacillati</taxon>
        <taxon>Bacillota</taxon>
        <taxon>Bacilli</taxon>
        <taxon>Bacillales</taxon>
        <taxon>Caryophanaceae</taxon>
        <taxon>Sporosarcina</taxon>
    </lineage>
</organism>
<name>A0ABU4GBY3_9BACL</name>
<protein>
    <submittedName>
        <fullName evidence="1">Uncharacterized protein</fullName>
    </submittedName>
</protein>
<comment type="caution">
    <text evidence="1">The sequence shown here is derived from an EMBL/GenBank/DDBJ whole genome shotgun (WGS) entry which is preliminary data.</text>
</comment>
<dbReference type="EMBL" id="JAUBDI010000010">
    <property type="protein sequence ID" value="MDW0113815.1"/>
    <property type="molecule type" value="Genomic_DNA"/>
</dbReference>
<proteinExistence type="predicted"/>
<evidence type="ECO:0000313" key="1">
    <source>
        <dbReference type="EMBL" id="MDW0113815.1"/>
    </source>
</evidence>
<keyword evidence="2" id="KW-1185">Reference proteome</keyword>
<gene>
    <name evidence="1" type="ORF">QT711_11510</name>
</gene>
<evidence type="ECO:0000313" key="2">
    <source>
        <dbReference type="Proteomes" id="UP001282284"/>
    </source>
</evidence>
<dbReference type="RefSeq" id="WP_317944401.1">
    <property type="nucleotide sequence ID" value="NZ_JAUBDI010000010.1"/>
</dbReference>
<reference evidence="1 2" key="1">
    <citation type="submission" date="2023-06" db="EMBL/GenBank/DDBJ databases">
        <title>Sporosarcina sp. nov., isolated from Korean traditional fermented seafood 'Jeotgal'.</title>
        <authorList>
            <person name="Yang A.I."/>
            <person name="Shin N.-R."/>
        </authorList>
    </citation>
    <scope>NUCLEOTIDE SEQUENCE [LARGE SCALE GENOMIC DNA]</scope>
    <source>
        <strain evidence="1 2">KCTC13119</strain>
    </source>
</reference>
<dbReference type="Proteomes" id="UP001282284">
    <property type="component" value="Unassembled WGS sequence"/>
</dbReference>
<accession>A0ABU4GBY3</accession>